<comment type="caution">
    <text evidence="1">The sequence shown here is derived from an EMBL/GenBank/DDBJ whole genome shotgun (WGS) entry which is preliminary data.</text>
</comment>
<feature type="non-terminal residue" evidence="1">
    <location>
        <position position="1"/>
    </location>
</feature>
<organism evidence="1 2">
    <name type="scientific">Linderina macrospora</name>
    <dbReference type="NCBI Taxonomy" id="4868"/>
    <lineage>
        <taxon>Eukaryota</taxon>
        <taxon>Fungi</taxon>
        <taxon>Fungi incertae sedis</taxon>
        <taxon>Zoopagomycota</taxon>
        <taxon>Kickxellomycotina</taxon>
        <taxon>Kickxellomycetes</taxon>
        <taxon>Kickxellales</taxon>
        <taxon>Kickxellaceae</taxon>
        <taxon>Linderina</taxon>
    </lineage>
</organism>
<accession>A0ACC1IZ67</accession>
<name>A0ACC1IZ67_9FUNG</name>
<evidence type="ECO:0000313" key="2">
    <source>
        <dbReference type="Proteomes" id="UP001150603"/>
    </source>
</evidence>
<dbReference type="Proteomes" id="UP001150603">
    <property type="component" value="Unassembled WGS sequence"/>
</dbReference>
<reference evidence="1" key="1">
    <citation type="submission" date="2022-07" db="EMBL/GenBank/DDBJ databases">
        <title>Phylogenomic reconstructions and comparative analyses of Kickxellomycotina fungi.</title>
        <authorList>
            <person name="Reynolds N.K."/>
            <person name="Stajich J.E."/>
            <person name="Barry K."/>
            <person name="Grigoriev I.V."/>
            <person name="Crous P."/>
            <person name="Smith M.E."/>
        </authorList>
    </citation>
    <scope>NUCLEOTIDE SEQUENCE</scope>
    <source>
        <strain evidence="1">NRRL 5244</strain>
    </source>
</reference>
<proteinExistence type="predicted"/>
<keyword evidence="2" id="KW-1185">Reference proteome</keyword>
<sequence length="370" mass="42421">IIENQRKAKEARKSADEVQPQVQKCQLVLTEFRTELKGKEAKVYQRVRELNRDKDRLQMITREIDAARESLRCPPGETRYPDRLAMITASKDELQTKRSEVTRKYNTVTSQVQESDRLATELTVKLRQVNDNLLLRGNLCDQENIKKELQEVTERQSHLESQLSAIDNEGDAMDVSDDEVLAVDSDEDASVASARKRRHGASIRDRASNKRRSPGGSRLQRRRDVLNAKLSQLTSERAGLQGEVKQLEDQAQRYRKELSTDYKDIDMLYVKQLVQCKTEELANTDLGKYGKALDSAIMQYHSLKMQGINRIIRELWINTYQGNDIDTIEIRSEMEGARNSRSHNYRVVMIKAGHAIDMRGRCSAGQKVLA</sequence>
<dbReference type="EMBL" id="JANBPW010005928">
    <property type="protein sequence ID" value="KAJ1931588.1"/>
    <property type="molecule type" value="Genomic_DNA"/>
</dbReference>
<feature type="non-terminal residue" evidence="1">
    <location>
        <position position="370"/>
    </location>
</feature>
<protein>
    <submittedName>
        <fullName evidence="1">DNA repair protein rad50</fullName>
    </submittedName>
</protein>
<evidence type="ECO:0000313" key="1">
    <source>
        <dbReference type="EMBL" id="KAJ1931588.1"/>
    </source>
</evidence>
<gene>
    <name evidence="1" type="primary">RAD50_3</name>
    <name evidence="1" type="ORF">FBU59_006659</name>
</gene>